<dbReference type="Proteomes" id="UP001240447">
    <property type="component" value="Unassembled WGS sequence"/>
</dbReference>
<proteinExistence type="predicted"/>
<dbReference type="InterPro" id="IPR029069">
    <property type="entry name" value="HotDog_dom_sf"/>
</dbReference>
<comment type="caution">
    <text evidence="1">The sequence shown here is derived from an EMBL/GenBank/DDBJ whole genome shotgun (WGS) entry which is preliminary data.</text>
</comment>
<dbReference type="Pfam" id="PF13279">
    <property type="entry name" value="4HBT_2"/>
    <property type="match status" value="1"/>
</dbReference>
<name>A0ABT9NKH4_9ACTN</name>
<organism evidence="1 2">
    <name type="scientific">Nocardioides massiliensis</name>
    <dbReference type="NCBI Taxonomy" id="1325935"/>
    <lineage>
        <taxon>Bacteria</taxon>
        <taxon>Bacillati</taxon>
        <taxon>Actinomycetota</taxon>
        <taxon>Actinomycetes</taxon>
        <taxon>Propionibacteriales</taxon>
        <taxon>Nocardioidaceae</taxon>
        <taxon>Nocardioides</taxon>
    </lineage>
</organism>
<dbReference type="EC" id="3.1.2.-" evidence="1"/>
<accession>A0ABT9NKH4</accession>
<protein>
    <submittedName>
        <fullName evidence="1">Acyl-CoA thioester hydrolase</fullName>
        <ecNumber evidence="1">3.1.2.-</ecNumber>
    </submittedName>
</protein>
<dbReference type="EMBL" id="JAUSQM010000001">
    <property type="protein sequence ID" value="MDP9820912.1"/>
    <property type="molecule type" value="Genomic_DNA"/>
</dbReference>
<keyword evidence="1" id="KW-0378">Hydrolase</keyword>
<gene>
    <name evidence="1" type="ORF">J2S59_000721</name>
</gene>
<evidence type="ECO:0000313" key="1">
    <source>
        <dbReference type="EMBL" id="MDP9820912.1"/>
    </source>
</evidence>
<dbReference type="RefSeq" id="WP_068117240.1">
    <property type="nucleotide sequence ID" value="NZ_CCXJ01000075.1"/>
</dbReference>
<reference evidence="1 2" key="1">
    <citation type="submission" date="2023-07" db="EMBL/GenBank/DDBJ databases">
        <title>Sequencing the genomes of 1000 actinobacteria strains.</title>
        <authorList>
            <person name="Klenk H.-P."/>
        </authorList>
    </citation>
    <scope>NUCLEOTIDE SEQUENCE [LARGE SCALE GENOMIC DNA]</scope>
    <source>
        <strain evidence="1 2">GD13</strain>
    </source>
</reference>
<evidence type="ECO:0000313" key="2">
    <source>
        <dbReference type="Proteomes" id="UP001240447"/>
    </source>
</evidence>
<keyword evidence="2" id="KW-1185">Reference proteome</keyword>
<dbReference type="Gene3D" id="3.10.129.10">
    <property type="entry name" value="Hotdog Thioesterase"/>
    <property type="match status" value="1"/>
</dbReference>
<dbReference type="SUPFAM" id="SSF54637">
    <property type="entry name" value="Thioesterase/thiol ester dehydrase-isomerase"/>
    <property type="match status" value="1"/>
</dbReference>
<sequence length="165" mass="18284">MSTHPSYADLASLPAYAEQPVPTPFEDANGYLNVRHYLGIGSEGLDDSLDELGIAWNWPVKEGRACLSAEHHITYLHGLRTGDRMSVRVRLLGRAERAAHTVIYVLDDTHERLACVIEEIFLHVLVEERKTAPWPADVAAAMDARIAEHAQLPWQPALSGALALR</sequence>
<dbReference type="GO" id="GO:0016787">
    <property type="term" value="F:hydrolase activity"/>
    <property type="evidence" value="ECO:0007669"/>
    <property type="project" value="UniProtKB-KW"/>
</dbReference>